<feature type="signal peptide" evidence="1">
    <location>
        <begin position="1"/>
        <end position="18"/>
    </location>
</feature>
<keyword evidence="3" id="KW-1185">Reference proteome</keyword>
<feature type="chain" id="PRO_5040455418" evidence="1">
    <location>
        <begin position="19"/>
        <end position="125"/>
    </location>
</feature>
<protein>
    <submittedName>
        <fullName evidence="2">Uncharacterized protein</fullName>
    </submittedName>
</protein>
<reference evidence="2" key="1">
    <citation type="submission" date="2019-04" db="EMBL/GenBank/DDBJ databases">
        <title>Sequencing of skin fungus with MAO and IRED activity.</title>
        <authorList>
            <person name="Marsaioli A.J."/>
            <person name="Bonatto J.M.C."/>
            <person name="Reis Junior O."/>
        </authorList>
    </citation>
    <scope>NUCLEOTIDE SEQUENCE</scope>
    <source>
        <strain evidence="2">28M1</strain>
    </source>
</reference>
<comment type="caution">
    <text evidence="2">The sequence shown here is derived from an EMBL/GenBank/DDBJ whole genome shotgun (WGS) entry which is preliminary data.</text>
</comment>
<gene>
    <name evidence="2" type="ORF">E8E12_002372</name>
</gene>
<dbReference type="AlphaFoldDB" id="A0A9P4WT97"/>
<keyword evidence="1" id="KW-0732">Signal</keyword>
<proteinExistence type="predicted"/>
<name>A0A9P4WT97_9PLEO</name>
<organism evidence="2 3">
    <name type="scientific">Didymella heteroderae</name>
    <dbReference type="NCBI Taxonomy" id="1769908"/>
    <lineage>
        <taxon>Eukaryota</taxon>
        <taxon>Fungi</taxon>
        <taxon>Dikarya</taxon>
        <taxon>Ascomycota</taxon>
        <taxon>Pezizomycotina</taxon>
        <taxon>Dothideomycetes</taxon>
        <taxon>Pleosporomycetidae</taxon>
        <taxon>Pleosporales</taxon>
        <taxon>Pleosporineae</taxon>
        <taxon>Didymellaceae</taxon>
        <taxon>Didymella</taxon>
    </lineage>
</organism>
<accession>A0A9P4WT97</accession>
<evidence type="ECO:0000313" key="3">
    <source>
        <dbReference type="Proteomes" id="UP000758155"/>
    </source>
</evidence>
<dbReference type="Proteomes" id="UP000758155">
    <property type="component" value="Unassembled WGS sequence"/>
</dbReference>
<dbReference type="EMBL" id="SWKV01000022">
    <property type="protein sequence ID" value="KAF3041069.1"/>
    <property type="molecule type" value="Genomic_DNA"/>
</dbReference>
<evidence type="ECO:0000256" key="1">
    <source>
        <dbReference type="SAM" id="SignalP"/>
    </source>
</evidence>
<dbReference type="OrthoDB" id="2910287at2759"/>
<sequence length="125" mass="13657">MKFALASALLFLFAAAGATTDLATRADTKTNIYVCTDKFWAGTCKNIEVTAGKCHNMPAAFDKNVSSTGPDEGTFCTLHSDRNCQGGKVIPFTNPGIADFTKYKFDNELRSVRCDFIWGWPKKSG</sequence>
<evidence type="ECO:0000313" key="2">
    <source>
        <dbReference type="EMBL" id="KAF3041069.1"/>
    </source>
</evidence>